<protein>
    <submittedName>
        <fullName evidence="1">RUN domain-containing protein</fullName>
    </submittedName>
</protein>
<dbReference type="RefSeq" id="WP_124970210.1">
    <property type="nucleotide sequence ID" value="NZ_BDQK01000013.1"/>
</dbReference>
<name>A0A401IHN8_APHSA</name>
<evidence type="ECO:0000313" key="2">
    <source>
        <dbReference type="Proteomes" id="UP000287247"/>
    </source>
</evidence>
<evidence type="ECO:0000313" key="1">
    <source>
        <dbReference type="EMBL" id="GBF80661.1"/>
    </source>
</evidence>
<sequence>MNENLRNHLGQVEIADLIEASVANAALRRQQVLEDSLIDISDEESKNIEGGLAFLPPIVLGIFYPDPFPIGIILKDPIIPKF</sequence>
<dbReference type="OrthoDB" id="583122at2"/>
<dbReference type="AlphaFoldDB" id="A0A401IHN8"/>
<dbReference type="Proteomes" id="UP000287247">
    <property type="component" value="Unassembled WGS sequence"/>
</dbReference>
<proteinExistence type="predicted"/>
<gene>
    <name evidence="1" type="ORF">AsFPU1_2065</name>
</gene>
<accession>A0A401IHN8</accession>
<reference evidence="2" key="1">
    <citation type="submission" date="2017-05" db="EMBL/GenBank/DDBJ databases">
        <title>Physiological properties and genetic analysis related to exopolysaccharide production of fresh-water unicellular cyanobacterium Aphanothece sacrum, Suizenji Nori, that has been cultured as a food source in Japan.</title>
        <authorList>
            <person name="Kanesaki Y."/>
            <person name="Yoshikawa S."/>
            <person name="Ohki K."/>
        </authorList>
    </citation>
    <scope>NUCLEOTIDE SEQUENCE [LARGE SCALE GENOMIC DNA]</scope>
    <source>
        <strain evidence="2">FPU1</strain>
    </source>
</reference>
<keyword evidence="2" id="KW-1185">Reference proteome</keyword>
<dbReference type="EMBL" id="BDQK01000013">
    <property type="protein sequence ID" value="GBF80661.1"/>
    <property type="molecule type" value="Genomic_DNA"/>
</dbReference>
<organism evidence="1 2">
    <name type="scientific">Aphanothece sacrum FPU1</name>
    <dbReference type="NCBI Taxonomy" id="1920663"/>
    <lineage>
        <taxon>Bacteria</taxon>
        <taxon>Bacillati</taxon>
        <taxon>Cyanobacteriota</taxon>
        <taxon>Cyanophyceae</taxon>
        <taxon>Oscillatoriophycideae</taxon>
        <taxon>Chroococcales</taxon>
        <taxon>Aphanothecaceae</taxon>
        <taxon>Aphanothece</taxon>
    </lineage>
</organism>
<comment type="caution">
    <text evidence="1">The sequence shown here is derived from an EMBL/GenBank/DDBJ whole genome shotgun (WGS) entry which is preliminary data.</text>
</comment>